<keyword evidence="1" id="KW-0472">Membrane</keyword>
<keyword evidence="1" id="KW-1133">Transmembrane helix</keyword>
<feature type="transmembrane region" description="Helical" evidence="1">
    <location>
        <begin position="15"/>
        <end position="35"/>
    </location>
</feature>
<dbReference type="Proteomes" id="UP000249218">
    <property type="component" value="Unassembled WGS sequence"/>
</dbReference>
<evidence type="ECO:0000256" key="1">
    <source>
        <dbReference type="SAM" id="Phobius"/>
    </source>
</evidence>
<reference evidence="2 3" key="1">
    <citation type="journal article" date="2017" name="BMC Biol.">
        <title>Genomic innovations, transcriptional plasticity and gene loss underlying the evolution and divergence of two highly polyphagous and invasive Helicoverpa pest species.</title>
        <authorList>
            <person name="Pearce S.L."/>
            <person name="Clarke D.F."/>
            <person name="East P.D."/>
            <person name="Elfekih S."/>
            <person name="Gordon K.H."/>
            <person name="Jermiin L.S."/>
            <person name="McGaughran A."/>
            <person name="Oakeshott J.G."/>
            <person name="Papanikolaou A."/>
            <person name="Perera O.P."/>
            <person name="Rane R.V."/>
            <person name="Richards S."/>
            <person name="Tay W.T."/>
            <person name="Walsh T.K."/>
            <person name="Anderson A."/>
            <person name="Anderson C.J."/>
            <person name="Asgari S."/>
            <person name="Board P.G."/>
            <person name="Bretschneider A."/>
            <person name="Campbell P.M."/>
            <person name="Chertemps T."/>
            <person name="Christeller J.T."/>
            <person name="Coppin C.W."/>
            <person name="Downes S.J."/>
            <person name="Duan G."/>
            <person name="Farnsworth C.A."/>
            <person name="Good R.T."/>
            <person name="Han L.B."/>
            <person name="Han Y.C."/>
            <person name="Hatje K."/>
            <person name="Horne I."/>
            <person name="Huang Y.P."/>
            <person name="Hughes D.S."/>
            <person name="Jacquin-Joly E."/>
            <person name="James W."/>
            <person name="Jhangiani S."/>
            <person name="Kollmar M."/>
            <person name="Kuwar S.S."/>
            <person name="Li S."/>
            <person name="Liu N.Y."/>
            <person name="Maibeche M.T."/>
            <person name="Miller J.R."/>
            <person name="Montagne N."/>
            <person name="Perry T."/>
            <person name="Qu J."/>
            <person name="Song S.V."/>
            <person name="Sutton G.G."/>
            <person name="Vogel H."/>
            <person name="Walenz B.P."/>
            <person name="Xu W."/>
            <person name="Zhang H.J."/>
            <person name="Zou Z."/>
            <person name="Batterham P."/>
            <person name="Edwards O.R."/>
            <person name="Feyereisen R."/>
            <person name="Gibbs R.A."/>
            <person name="Heckel D.G."/>
            <person name="McGrath A."/>
            <person name="Robin C."/>
            <person name="Scherer S.E."/>
            <person name="Worley K.C."/>
            <person name="Wu Y.D."/>
        </authorList>
    </citation>
    <scope>NUCLEOTIDE SEQUENCE [LARGE SCALE GENOMIC DNA]</scope>
    <source>
        <strain evidence="2">Harm_GR_Male_#8</strain>
        <tissue evidence="2">Whole organism</tissue>
    </source>
</reference>
<keyword evidence="1" id="KW-0812">Transmembrane</keyword>
<accession>A0A2W1BGN0</accession>
<organism evidence="2 3">
    <name type="scientific">Helicoverpa armigera</name>
    <name type="common">Cotton bollworm</name>
    <name type="synonym">Heliothis armigera</name>
    <dbReference type="NCBI Taxonomy" id="29058"/>
    <lineage>
        <taxon>Eukaryota</taxon>
        <taxon>Metazoa</taxon>
        <taxon>Ecdysozoa</taxon>
        <taxon>Arthropoda</taxon>
        <taxon>Hexapoda</taxon>
        <taxon>Insecta</taxon>
        <taxon>Pterygota</taxon>
        <taxon>Neoptera</taxon>
        <taxon>Endopterygota</taxon>
        <taxon>Lepidoptera</taxon>
        <taxon>Glossata</taxon>
        <taxon>Ditrysia</taxon>
        <taxon>Noctuoidea</taxon>
        <taxon>Noctuidae</taxon>
        <taxon>Heliothinae</taxon>
        <taxon>Helicoverpa</taxon>
    </lineage>
</organism>
<evidence type="ECO:0000313" key="2">
    <source>
        <dbReference type="EMBL" id="PZC73968.1"/>
    </source>
</evidence>
<name>A0A2W1BGN0_HELAM</name>
<dbReference type="AlphaFoldDB" id="A0A2W1BGN0"/>
<gene>
    <name evidence="2" type="primary">HaOG208494</name>
    <name evidence="2" type="ORF">B5X24_HaOG208494</name>
</gene>
<proteinExistence type="predicted"/>
<keyword evidence="3" id="KW-1185">Reference proteome</keyword>
<protein>
    <submittedName>
        <fullName evidence="2">Uncharacterized protein</fullName>
    </submittedName>
</protein>
<sequence>MCSLPYLTLKYEEKIYLLMFYCFAVILCIVLRNVLTTSTTTSSTTTLSVQEMKERIRKKKFEYKYNPNYGFEAYWVDGEWVLFTTTIRTTKGETTTKQLTVCDDECNYLYRKIKEVCGRLSDFESVSACSGTKCSGKPGVNLKSAFKTFNTYCEFLDNQCENKFYTEKHAVPDPNEPFYIEDYRSLHPNYVPGSRAVERVITVCTSNRKQLS</sequence>
<dbReference type="EMBL" id="KZ150076">
    <property type="protein sequence ID" value="PZC73968.1"/>
    <property type="molecule type" value="Genomic_DNA"/>
</dbReference>
<evidence type="ECO:0000313" key="3">
    <source>
        <dbReference type="Proteomes" id="UP000249218"/>
    </source>
</evidence>